<dbReference type="EMBL" id="LFZO01000009">
    <property type="protein sequence ID" value="KXT18247.1"/>
    <property type="molecule type" value="Genomic_DNA"/>
</dbReference>
<evidence type="ECO:0000313" key="2">
    <source>
        <dbReference type="Proteomes" id="UP000073492"/>
    </source>
</evidence>
<sequence length="81" mass="9213">MQHLEQKTRRQRVMAQVELGLHCKIPLCGNACLVCSFLTNRNFGPDNCIVFWVFEVEKEVLLLVGIAAFSEVANQMRSEVC</sequence>
<protein>
    <submittedName>
        <fullName evidence="1">Uncharacterized protein</fullName>
    </submittedName>
</protein>
<keyword evidence="2" id="KW-1185">Reference proteome</keyword>
<evidence type="ECO:0000313" key="1">
    <source>
        <dbReference type="EMBL" id="KXT18247.1"/>
    </source>
</evidence>
<organism evidence="1 2">
    <name type="scientific">Pseudocercospora musae</name>
    <dbReference type="NCBI Taxonomy" id="113226"/>
    <lineage>
        <taxon>Eukaryota</taxon>
        <taxon>Fungi</taxon>
        <taxon>Dikarya</taxon>
        <taxon>Ascomycota</taxon>
        <taxon>Pezizomycotina</taxon>
        <taxon>Dothideomycetes</taxon>
        <taxon>Dothideomycetidae</taxon>
        <taxon>Mycosphaerellales</taxon>
        <taxon>Mycosphaerellaceae</taxon>
        <taxon>Pseudocercospora</taxon>
    </lineage>
</organism>
<accession>A0A139IU10</accession>
<name>A0A139IU10_9PEZI</name>
<comment type="caution">
    <text evidence="1">The sequence shown here is derived from an EMBL/GenBank/DDBJ whole genome shotgun (WGS) entry which is preliminary data.</text>
</comment>
<reference evidence="1 2" key="1">
    <citation type="submission" date="2015-07" db="EMBL/GenBank/DDBJ databases">
        <title>Comparative genomics of the Sigatoka disease complex on banana suggests a link between parallel evolutionary changes in Pseudocercospora fijiensis and Pseudocercospora eumusae and increased virulence on the banana host.</title>
        <authorList>
            <person name="Chang T.-C."/>
            <person name="Salvucci A."/>
            <person name="Crous P.W."/>
            <person name="Stergiopoulos I."/>
        </authorList>
    </citation>
    <scope>NUCLEOTIDE SEQUENCE [LARGE SCALE GENOMIC DNA]</scope>
    <source>
        <strain evidence="1 2">CBS 116634</strain>
    </source>
</reference>
<gene>
    <name evidence="1" type="ORF">AC579_2878</name>
</gene>
<dbReference type="AlphaFoldDB" id="A0A139IU10"/>
<proteinExistence type="predicted"/>
<dbReference type="Proteomes" id="UP000073492">
    <property type="component" value="Unassembled WGS sequence"/>
</dbReference>